<organism evidence="2 3">
    <name type="scientific">Punica granatum</name>
    <name type="common">Pomegranate</name>
    <dbReference type="NCBI Taxonomy" id="22663"/>
    <lineage>
        <taxon>Eukaryota</taxon>
        <taxon>Viridiplantae</taxon>
        <taxon>Streptophyta</taxon>
        <taxon>Embryophyta</taxon>
        <taxon>Tracheophyta</taxon>
        <taxon>Spermatophyta</taxon>
        <taxon>Magnoliopsida</taxon>
        <taxon>eudicotyledons</taxon>
        <taxon>Gunneridae</taxon>
        <taxon>Pentapetalae</taxon>
        <taxon>rosids</taxon>
        <taxon>malvids</taxon>
        <taxon>Myrtales</taxon>
        <taxon>Lythraceae</taxon>
        <taxon>Punica</taxon>
    </lineage>
</organism>
<protein>
    <submittedName>
        <fullName evidence="3">Extensin-like</fullName>
    </submittedName>
</protein>
<evidence type="ECO:0000313" key="2">
    <source>
        <dbReference type="Proteomes" id="UP000515151"/>
    </source>
</evidence>
<dbReference type="OrthoDB" id="1002580at2759"/>
<dbReference type="RefSeq" id="XP_031387220.1">
    <property type="nucleotide sequence ID" value="XM_031531360.1"/>
</dbReference>
<feature type="region of interest" description="Disordered" evidence="1">
    <location>
        <begin position="1"/>
        <end position="46"/>
    </location>
</feature>
<evidence type="ECO:0000256" key="1">
    <source>
        <dbReference type="SAM" id="MobiDB-lite"/>
    </source>
</evidence>
<keyword evidence="2" id="KW-1185">Reference proteome</keyword>
<dbReference type="Proteomes" id="UP000515151">
    <property type="component" value="Chromosome 3"/>
</dbReference>
<reference evidence="3" key="2">
    <citation type="submission" date="2025-08" db="UniProtKB">
        <authorList>
            <consortium name="RefSeq"/>
        </authorList>
    </citation>
    <scope>IDENTIFICATION</scope>
    <source>
        <tissue evidence="3">Leaf</tissue>
    </source>
</reference>
<sequence length="362" mass="39029">MVEENQLAVFEGNTPPTPVHSPQPKMNAPPPLTLADAPLAHHGAPSAHLPQPISTSMPPLGYAPLPTMYMPSSATQAPPPAHDPTRMATLEGNVTTLQNTVDLMAANMAEMMALLRGPNRASSSSTPPLACGLTVDPAPWVPPTHALKGDIAVVPAPTIIPAPAPRPTHAQAIHPVDFYHSQSTIPATVSLPPMMISVPDPVMFAPPPVSVLAQTTVYTVPPSMGFLTSSGLAPAHTTEPFPYQALQPHIGLPYQAPPPINITFSEPSTPTHVAPIAPPTNFLPGTETEQERRMKKMEETIKALQASDPRHNTSYLDSTLFSGMQLPAKVKVLDFQKYDGTKDPRHHLRHYHGKMLQYWDYK</sequence>
<dbReference type="GeneID" id="116200512"/>
<reference evidence="2" key="1">
    <citation type="journal article" date="2020" name="Plant Biotechnol. J.">
        <title>The pomegranate (Punica granatum L.) draft genome dissects genetic divergence between soft- and hard-seeded cultivars.</title>
        <authorList>
            <person name="Luo X."/>
            <person name="Li H."/>
            <person name="Wu Z."/>
            <person name="Yao W."/>
            <person name="Zhao P."/>
            <person name="Cao D."/>
            <person name="Yu H."/>
            <person name="Li K."/>
            <person name="Poudel K."/>
            <person name="Zhao D."/>
            <person name="Zhang F."/>
            <person name="Xia X."/>
            <person name="Chen L."/>
            <person name="Wang Q."/>
            <person name="Jing D."/>
            <person name="Cao S."/>
        </authorList>
    </citation>
    <scope>NUCLEOTIDE SEQUENCE [LARGE SCALE GENOMIC DNA]</scope>
    <source>
        <strain evidence="2">cv. Tunisia</strain>
    </source>
</reference>
<dbReference type="AlphaFoldDB" id="A0A6P8CTQ1"/>
<accession>A0A6P8CTQ1</accession>
<evidence type="ECO:0000313" key="3">
    <source>
        <dbReference type="RefSeq" id="XP_031387220.1"/>
    </source>
</evidence>
<name>A0A6P8CTQ1_PUNGR</name>
<gene>
    <name evidence="3" type="primary">LOC116200512</name>
</gene>
<feature type="compositionally biased region" description="Pro residues" evidence="1">
    <location>
        <begin position="15"/>
        <end position="32"/>
    </location>
</feature>
<proteinExistence type="predicted"/>